<name>X1AQU6_9ZZZZ</name>
<gene>
    <name evidence="1" type="ORF">S01H4_30065</name>
</gene>
<proteinExistence type="predicted"/>
<sequence>MTIVDLMQDAIFELGIEISVEDATNLIRLVEEKITSTNKKSFQFSCSGCKSECESNIDLTNIACSCGGIWVKQEN</sequence>
<protein>
    <submittedName>
        <fullName evidence="1">Uncharacterized protein</fullName>
    </submittedName>
</protein>
<reference evidence="1" key="1">
    <citation type="journal article" date="2014" name="Front. Microbiol.">
        <title>High frequency of phylogenetically diverse reductive dehalogenase-homologous genes in deep subseafloor sedimentary metagenomes.</title>
        <authorList>
            <person name="Kawai M."/>
            <person name="Futagami T."/>
            <person name="Toyoda A."/>
            <person name="Takaki Y."/>
            <person name="Nishi S."/>
            <person name="Hori S."/>
            <person name="Arai W."/>
            <person name="Tsubouchi T."/>
            <person name="Morono Y."/>
            <person name="Uchiyama I."/>
            <person name="Ito T."/>
            <person name="Fujiyama A."/>
            <person name="Inagaki F."/>
            <person name="Takami H."/>
        </authorList>
    </citation>
    <scope>NUCLEOTIDE SEQUENCE</scope>
    <source>
        <strain evidence="1">Expedition CK06-06</strain>
    </source>
</reference>
<dbReference type="AlphaFoldDB" id="X1AQU6"/>
<accession>X1AQU6</accession>
<dbReference type="EMBL" id="BART01015488">
    <property type="protein sequence ID" value="GAG85149.1"/>
    <property type="molecule type" value="Genomic_DNA"/>
</dbReference>
<evidence type="ECO:0000313" key="1">
    <source>
        <dbReference type="EMBL" id="GAG85149.1"/>
    </source>
</evidence>
<comment type="caution">
    <text evidence="1">The sequence shown here is derived from an EMBL/GenBank/DDBJ whole genome shotgun (WGS) entry which is preliminary data.</text>
</comment>
<organism evidence="1">
    <name type="scientific">marine sediment metagenome</name>
    <dbReference type="NCBI Taxonomy" id="412755"/>
    <lineage>
        <taxon>unclassified sequences</taxon>
        <taxon>metagenomes</taxon>
        <taxon>ecological metagenomes</taxon>
    </lineage>
</organism>